<keyword evidence="3" id="KW-1185">Reference proteome</keyword>
<organism evidence="2 3">
    <name type="scientific">Actinoplanes oblitus</name>
    <dbReference type="NCBI Taxonomy" id="3040509"/>
    <lineage>
        <taxon>Bacteria</taxon>
        <taxon>Bacillati</taxon>
        <taxon>Actinomycetota</taxon>
        <taxon>Actinomycetes</taxon>
        <taxon>Micromonosporales</taxon>
        <taxon>Micromonosporaceae</taxon>
        <taxon>Actinoplanes</taxon>
    </lineage>
</organism>
<feature type="domain" description="VTC" evidence="1">
    <location>
        <begin position="22"/>
        <end position="227"/>
    </location>
</feature>
<dbReference type="InterPro" id="IPR018966">
    <property type="entry name" value="VTC_domain"/>
</dbReference>
<reference evidence="2 3" key="1">
    <citation type="submission" date="2023-06" db="EMBL/GenBank/DDBJ databases">
        <authorList>
            <person name="Yushchuk O."/>
            <person name="Binda E."/>
            <person name="Ruckert-Reed C."/>
            <person name="Fedorenko V."/>
            <person name="Kalinowski J."/>
            <person name="Marinelli F."/>
        </authorList>
    </citation>
    <scope>NUCLEOTIDE SEQUENCE [LARGE SCALE GENOMIC DNA]</scope>
    <source>
        <strain evidence="2 3">NRRL 3884</strain>
    </source>
</reference>
<dbReference type="EMBL" id="CP126980">
    <property type="protein sequence ID" value="WIM93735.1"/>
    <property type="molecule type" value="Genomic_DNA"/>
</dbReference>
<name>A0ABY8WDE3_9ACTN</name>
<proteinExistence type="predicted"/>
<sequence>MIATFAPISLDGLVAAAELLTRVDRKYLLPAALLPALMAELPPEVRALEIDGRRDFGYRSVYFDTERLDSYLGAAHRRRRRFKVRIRTYLETGARFVEVKTRGSRGTTIKNRLAYAGNGHLLGAAGQAHLEHVLSGAGIVPTGHTFHPVLATHYRRHTLYLPGCGSRVTIDTDLSWSLPDGTALSMPGHVVLETKSAGGRCDVDRLLRRHRHRPVPISKYATGLAALRPELPANRWHPVLHRHFSPRNHHETA</sequence>
<dbReference type="InterPro" id="IPR042267">
    <property type="entry name" value="VTC_sf"/>
</dbReference>
<evidence type="ECO:0000259" key="1">
    <source>
        <dbReference type="Pfam" id="PF09359"/>
    </source>
</evidence>
<evidence type="ECO:0000313" key="2">
    <source>
        <dbReference type="EMBL" id="WIM93735.1"/>
    </source>
</evidence>
<accession>A0ABY8WDE3</accession>
<dbReference type="RefSeq" id="WP_284914942.1">
    <property type="nucleotide sequence ID" value="NZ_CP126980.1"/>
</dbReference>
<dbReference type="Proteomes" id="UP001240150">
    <property type="component" value="Chromosome"/>
</dbReference>
<protein>
    <submittedName>
        <fullName evidence="2">VTC domain-containing protein</fullName>
    </submittedName>
</protein>
<gene>
    <name evidence="2" type="ORF">ACTOB_005721</name>
</gene>
<dbReference type="Pfam" id="PF09359">
    <property type="entry name" value="VTC"/>
    <property type="match status" value="1"/>
</dbReference>
<evidence type="ECO:0000313" key="3">
    <source>
        <dbReference type="Proteomes" id="UP001240150"/>
    </source>
</evidence>
<dbReference type="Gene3D" id="3.20.100.30">
    <property type="entry name" value="VTC, catalytic tunnel domain"/>
    <property type="match status" value="1"/>
</dbReference>